<gene>
    <name evidence="2" type="ORF">ACJMK2_012668</name>
</gene>
<comment type="caution">
    <text evidence="2">The sequence shown here is derived from an EMBL/GenBank/DDBJ whole genome shotgun (WGS) entry which is preliminary data.</text>
</comment>
<evidence type="ECO:0000259" key="1">
    <source>
        <dbReference type="SMART" id="SM01025"/>
    </source>
</evidence>
<reference evidence="2 3" key="1">
    <citation type="submission" date="2024-11" db="EMBL/GenBank/DDBJ databases">
        <title>Chromosome-level genome assembly of the freshwater bivalve Anodonta woodiana.</title>
        <authorList>
            <person name="Chen X."/>
        </authorList>
    </citation>
    <scope>NUCLEOTIDE SEQUENCE [LARGE SCALE GENOMIC DNA]</scope>
    <source>
        <strain evidence="2">MN2024</strain>
        <tissue evidence="2">Gills</tissue>
    </source>
</reference>
<dbReference type="PANTHER" id="PTHR28665:SF1">
    <property type="entry name" value="BEN DOMAIN-CONTAINING PROTEIN 3"/>
    <property type="match status" value="1"/>
</dbReference>
<evidence type="ECO:0000313" key="3">
    <source>
        <dbReference type="Proteomes" id="UP001634394"/>
    </source>
</evidence>
<accession>A0ABD3VBZ7</accession>
<name>A0ABD3VBZ7_SINWO</name>
<dbReference type="PANTHER" id="PTHR28665">
    <property type="entry name" value="BEN DOMAIN-CONTAINING PROTEIN 3"/>
    <property type="match status" value="1"/>
</dbReference>
<keyword evidence="3" id="KW-1185">Reference proteome</keyword>
<feature type="domain" description="BEN" evidence="1">
    <location>
        <begin position="156"/>
        <end position="237"/>
    </location>
</feature>
<organism evidence="2 3">
    <name type="scientific">Sinanodonta woodiana</name>
    <name type="common">Chinese pond mussel</name>
    <name type="synonym">Anodonta woodiana</name>
    <dbReference type="NCBI Taxonomy" id="1069815"/>
    <lineage>
        <taxon>Eukaryota</taxon>
        <taxon>Metazoa</taxon>
        <taxon>Spiralia</taxon>
        <taxon>Lophotrochozoa</taxon>
        <taxon>Mollusca</taxon>
        <taxon>Bivalvia</taxon>
        <taxon>Autobranchia</taxon>
        <taxon>Heteroconchia</taxon>
        <taxon>Palaeoheterodonta</taxon>
        <taxon>Unionida</taxon>
        <taxon>Unionoidea</taxon>
        <taxon>Unionidae</taxon>
        <taxon>Unioninae</taxon>
        <taxon>Sinanodonta</taxon>
    </lineage>
</organism>
<dbReference type="InterPro" id="IPR018379">
    <property type="entry name" value="BEN_domain"/>
</dbReference>
<proteinExistence type="predicted"/>
<dbReference type="SMART" id="SM01025">
    <property type="entry name" value="BEN"/>
    <property type="match status" value="1"/>
</dbReference>
<dbReference type="InterPro" id="IPR033583">
    <property type="entry name" value="BEND3"/>
</dbReference>
<dbReference type="Proteomes" id="UP001634394">
    <property type="component" value="Unassembled WGS sequence"/>
</dbReference>
<protein>
    <recommendedName>
        <fullName evidence="1">BEN domain-containing protein</fullName>
    </recommendedName>
</protein>
<evidence type="ECO:0000313" key="2">
    <source>
        <dbReference type="EMBL" id="KAL3858052.1"/>
    </source>
</evidence>
<dbReference type="AlphaFoldDB" id="A0ABD3VBZ7"/>
<dbReference type="Pfam" id="PF10523">
    <property type="entry name" value="BEN"/>
    <property type="match status" value="1"/>
</dbReference>
<dbReference type="EMBL" id="JBJQND010000013">
    <property type="protein sequence ID" value="KAL3858052.1"/>
    <property type="molecule type" value="Genomic_DNA"/>
</dbReference>
<sequence>MELENENQGGVTEHQDSTFHVTDASASLFLDKSIRKLGPKLNSVNRRQARMESSLQRLEAKCDLIIHSVAQLVTKSQHEPHSIQQVQQLFQTVSSPGLSTDVHCFDSVFHQVSDYKSIKSQPFGPCLEDPFHDVPLEYKMSMRFLEKLKSQSSGPGNFAVKISERLYPELFTAENLRLKYSYFGGGVLNKQELDPQRKEILQRYVLSFYPEYQNPDLWKSQIVAKVNENLRRPVQRKRVKIPDNEW</sequence>